<evidence type="ECO:0000256" key="8">
    <source>
        <dbReference type="ARBA" id="ARBA00022989"/>
    </source>
</evidence>
<dbReference type="SUPFAM" id="SSF47384">
    <property type="entry name" value="Homodimeric domain of signal transducing histidine kinase"/>
    <property type="match status" value="1"/>
</dbReference>
<feature type="transmembrane region" description="Helical" evidence="11">
    <location>
        <begin position="20"/>
        <end position="43"/>
    </location>
</feature>
<dbReference type="CDD" id="cd06225">
    <property type="entry name" value="HAMP"/>
    <property type="match status" value="1"/>
</dbReference>
<evidence type="ECO:0000313" key="15">
    <source>
        <dbReference type="Proteomes" id="UP000231586"/>
    </source>
</evidence>
<dbReference type="InterPro" id="IPR036097">
    <property type="entry name" value="HisK_dim/P_sf"/>
</dbReference>
<dbReference type="SUPFAM" id="SSF158472">
    <property type="entry name" value="HAMP domain-like"/>
    <property type="match status" value="1"/>
</dbReference>
<comment type="catalytic activity">
    <reaction evidence="1">
        <text>ATP + protein L-histidine = ADP + protein N-phospho-L-histidine.</text>
        <dbReference type="EC" id="2.7.13.3"/>
    </reaction>
</comment>
<dbReference type="InterPro" id="IPR003661">
    <property type="entry name" value="HisK_dim/P_dom"/>
</dbReference>
<keyword evidence="6 11" id="KW-0812">Transmembrane</keyword>
<dbReference type="Pfam" id="PF02518">
    <property type="entry name" value="HATPase_c"/>
    <property type="match status" value="1"/>
</dbReference>
<dbReference type="InterPro" id="IPR052162">
    <property type="entry name" value="Sensor_kinase/Photoreceptor"/>
</dbReference>
<dbReference type="Gene3D" id="6.10.340.10">
    <property type="match status" value="1"/>
</dbReference>
<keyword evidence="11" id="KW-0472">Membrane</keyword>
<keyword evidence="8 11" id="KW-1133">Transmembrane helix</keyword>
<dbReference type="OrthoDB" id="9808408at2"/>
<keyword evidence="9" id="KW-0902">Two-component regulatory system</keyword>
<dbReference type="SMART" id="SM00304">
    <property type="entry name" value="HAMP"/>
    <property type="match status" value="1"/>
</dbReference>
<dbReference type="InterPro" id="IPR003660">
    <property type="entry name" value="HAMP_dom"/>
</dbReference>
<dbReference type="EMBL" id="PGTZ01000006">
    <property type="protein sequence ID" value="PJI94479.1"/>
    <property type="molecule type" value="Genomic_DNA"/>
</dbReference>
<evidence type="ECO:0000256" key="3">
    <source>
        <dbReference type="ARBA" id="ARBA00012438"/>
    </source>
</evidence>
<organism evidence="14 15">
    <name type="scientific">Luteimicrobium subarcticum</name>
    <dbReference type="NCBI Taxonomy" id="620910"/>
    <lineage>
        <taxon>Bacteria</taxon>
        <taxon>Bacillati</taxon>
        <taxon>Actinomycetota</taxon>
        <taxon>Actinomycetes</taxon>
        <taxon>Micrococcales</taxon>
        <taxon>Luteimicrobium</taxon>
    </lineage>
</organism>
<dbReference type="PROSITE" id="PS50885">
    <property type="entry name" value="HAMP"/>
    <property type="match status" value="1"/>
</dbReference>
<comment type="subcellular location">
    <subcellularLocation>
        <location evidence="2">Cell membrane</location>
    </subcellularLocation>
</comment>
<evidence type="ECO:0000256" key="6">
    <source>
        <dbReference type="ARBA" id="ARBA00022692"/>
    </source>
</evidence>
<dbReference type="SMART" id="SM00388">
    <property type="entry name" value="HisKA"/>
    <property type="match status" value="1"/>
</dbReference>
<dbReference type="Gene3D" id="3.30.565.10">
    <property type="entry name" value="Histidine kinase-like ATPase, C-terminal domain"/>
    <property type="match status" value="1"/>
</dbReference>
<dbReference type="InterPro" id="IPR005467">
    <property type="entry name" value="His_kinase_dom"/>
</dbReference>
<evidence type="ECO:0000256" key="4">
    <source>
        <dbReference type="ARBA" id="ARBA00022553"/>
    </source>
</evidence>
<evidence type="ECO:0000256" key="10">
    <source>
        <dbReference type="SAM" id="Coils"/>
    </source>
</evidence>
<evidence type="ECO:0000256" key="2">
    <source>
        <dbReference type="ARBA" id="ARBA00004236"/>
    </source>
</evidence>
<keyword evidence="15" id="KW-1185">Reference proteome</keyword>
<dbReference type="PROSITE" id="PS50109">
    <property type="entry name" value="HIS_KIN"/>
    <property type="match status" value="1"/>
</dbReference>
<dbReference type="PANTHER" id="PTHR43304:SF1">
    <property type="entry name" value="PAC DOMAIN-CONTAINING PROTEIN"/>
    <property type="match status" value="1"/>
</dbReference>
<keyword evidence="7" id="KW-0418">Kinase</keyword>
<evidence type="ECO:0000256" key="7">
    <source>
        <dbReference type="ARBA" id="ARBA00022777"/>
    </source>
</evidence>
<proteinExistence type="predicted"/>
<evidence type="ECO:0000259" key="12">
    <source>
        <dbReference type="PROSITE" id="PS50109"/>
    </source>
</evidence>
<dbReference type="EC" id="2.7.13.3" evidence="3"/>
<dbReference type="PANTHER" id="PTHR43304">
    <property type="entry name" value="PHYTOCHROME-LIKE PROTEIN CPH1"/>
    <property type="match status" value="1"/>
</dbReference>
<comment type="caution">
    <text evidence="14">The sequence shown here is derived from an EMBL/GenBank/DDBJ whole genome shotgun (WGS) entry which is preliminary data.</text>
</comment>
<evidence type="ECO:0000256" key="11">
    <source>
        <dbReference type="SAM" id="Phobius"/>
    </source>
</evidence>
<dbReference type="GO" id="GO:0005886">
    <property type="term" value="C:plasma membrane"/>
    <property type="evidence" value="ECO:0007669"/>
    <property type="project" value="UniProtKB-SubCell"/>
</dbReference>
<feature type="domain" description="Histidine kinase" evidence="12">
    <location>
        <begin position="310"/>
        <end position="525"/>
    </location>
</feature>
<accession>A0A2M8WUB0</accession>
<dbReference type="InterPro" id="IPR003594">
    <property type="entry name" value="HATPase_dom"/>
</dbReference>
<feature type="domain" description="HAMP" evidence="13">
    <location>
        <begin position="222"/>
        <end position="274"/>
    </location>
</feature>
<evidence type="ECO:0000256" key="5">
    <source>
        <dbReference type="ARBA" id="ARBA00022679"/>
    </source>
</evidence>
<dbReference type="InterPro" id="IPR007891">
    <property type="entry name" value="CHASE3"/>
</dbReference>
<dbReference type="GO" id="GO:0000155">
    <property type="term" value="F:phosphorelay sensor kinase activity"/>
    <property type="evidence" value="ECO:0007669"/>
    <property type="project" value="InterPro"/>
</dbReference>
<evidence type="ECO:0000256" key="9">
    <source>
        <dbReference type="ARBA" id="ARBA00023012"/>
    </source>
</evidence>
<dbReference type="PRINTS" id="PR00344">
    <property type="entry name" value="BCTRLSENSOR"/>
</dbReference>
<evidence type="ECO:0000256" key="1">
    <source>
        <dbReference type="ARBA" id="ARBA00000085"/>
    </source>
</evidence>
<dbReference type="AlphaFoldDB" id="A0A2M8WUB0"/>
<dbReference type="Pfam" id="PF00672">
    <property type="entry name" value="HAMP"/>
    <property type="match status" value="1"/>
</dbReference>
<dbReference type="CDD" id="cd00082">
    <property type="entry name" value="HisKA"/>
    <property type="match status" value="1"/>
</dbReference>
<dbReference type="Proteomes" id="UP000231586">
    <property type="component" value="Unassembled WGS sequence"/>
</dbReference>
<dbReference type="Pfam" id="PF00512">
    <property type="entry name" value="HisKA"/>
    <property type="match status" value="1"/>
</dbReference>
<keyword evidence="10" id="KW-0175">Coiled coil</keyword>
<gene>
    <name evidence="14" type="ORF">CLV34_0318</name>
</gene>
<dbReference type="RefSeq" id="WP_100348507.1">
    <property type="nucleotide sequence ID" value="NZ_PGTZ01000006.1"/>
</dbReference>
<evidence type="ECO:0000313" key="14">
    <source>
        <dbReference type="EMBL" id="PJI94479.1"/>
    </source>
</evidence>
<dbReference type="InterPro" id="IPR004358">
    <property type="entry name" value="Sig_transdc_His_kin-like_C"/>
</dbReference>
<dbReference type="Pfam" id="PF05227">
    <property type="entry name" value="CHASE3"/>
    <property type="match status" value="1"/>
</dbReference>
<dbReference type="SUPFAM" id="SSF55874">
    <property type="entry name" value="ATPase domain of HSP90 chaperone/DNA topoisomerase II/histidine kinase"/>
    <property type="match status" value="1"/>
</dbReference>
<evidence type="ECO:0000259" key="13">
    <source>
        <dbReference type="PROSITE" id="PS50885"/>
    </source>
</evidence>
<protein>
    <recommendedName>
        <fullName evidence="3">histidine kinase</fullName>
        <ecNumber evidence="3">2.7.13.3</ecNumber>
    </recommendedName>
</protein>
<feature type="coiled-coil region" evidence="10">
    <location>
        <begin position="280"/>
        <end position="307"/>
    </location>
</feature>
<dbReference type="InterPro" id="IPR036890">
    <property type="entry name" value="HATPase_C_sf"/>
</dbReference>
<sequence length="565" mass="61227">MSARSRWAAARPTVTLRRRIAWLLAGAAVVLAVVMIADGLALARLFTVQKQVTVELFNARRDADDRLLAMVDAETGVRGYVITGDPTLLEPYDDALASRDDTFDDVADSLADIAVDQDALHAAATRADALAQDWVTGYAAPLVEQVKTQGPDSVTSTQVEQGKEQFDEVRAASLAFSDELAQVRDRESRQLERWTNLALVALIAMGVAGVVAGTLVWVALRRWVITPVDELAADSRAVASGDLEHPVTAHGPGEIAALAADIEAMRRTLVAQVASTEAAHAQAMAANDRLVEQAEELSRSNRDLEQFAYVASHDLQEPLRKVASFTQLLQKRYGGQLDERADQYIEFAVDGAKRMQRLIHDLLGFSRVGRVGGEVTDVALDRALARTLDNLAELVEESGAQVVVDDLPTVRGEEPLLVQLLQNLVGNAIKFRAPDRAPVVRLSARRDGDRWEVDCRDNGIGIDPQYAERVFVIFQRLHPKDVYEGTGIGLALCKKIVEFHGGQIWIDPPDDGVGTRIRFTLPAASPAPVPSADPVLVPSLAPLAAPAARDLPDAPKTPSLEGDRS</sequence>
<keyword evidence="4" id="KW-0597">Phosphoprotein</keyword>
<dbReference type="Gene3D" id="1.10.287.130">
    <property type="match status" value="1"/>
</dbReference>
<reference evidence="14 15" key="1">
    <citation type="submission" date="2017-11" db="EMBL/GenBank/DDBJ databases">
        <title>Genomic Encyclopedia of Archaeal and Bacterial Type Strains, Phase II (KMG-II): From Individual Species to Whole Genera.</title>
        <authorList>
            <person name="Goeker M."/>
        </authorList>
    </citation>
    <scope>NUCLEOTIDE SEQUENCE [LARGE SCALE GENOMIC DNA]</scope>
    <source>
        <strain evidence="14 15">DSM 22413</strain>
    </source>
</reference>
<dbReference type="SMART" id="SM00387">
    <property type="entry name" value="HATPase_c"/>
    <property type="match status" value="1"/>
</dbReference>
<name>A0A2M8WUB0_9MICO</name>
<keyword evidence="5" id="KW-0808">Transferase</keyword>
<feature type="transmembrane region" description="Helical" evidence="11">
    <location>
        <begin position="194"/>
        <end position="220"/>
    </location>
</feature>